<evidence type="ECO:0000313" key="9">
    <source>
        <dbReference type="Proteomes" id="UP000035065"/>
    </source>
</evidence>
<dbReference type="REBASE" id="39763">
    <property type="entry name" value="M.Gne59395ORF19667P"/>
</dbReference>
<evidence type="ECO:0000256" key="1">
    <source>
        <dbReference type="ARBA" id="ARBA00011975"/>
    </source>
</evidence>
<evidence type="ECO:0000256" key="4">
    <source>
        <dbReference type="ARBA" id="ARBA00022691"/>
    </source>
</evidence>
<dbReference type="GO" id="GO:0009307">
    <property type="term" value="P:DNA restriction-modification system"/>
    <property type="evidence" value="ECO:0007669"/>
    <property type="project" value="UniProtKB-KW"/>
</dbReference>
<dbReference type="Gene3D" id="3.40.50.150">
    <property type="entry name" value="Vaccinia Virus protein VP39"/>
    <property type="match status" value="1"/>
</dbReference>
<dbReference type="PANTHER" id="PTHR10629">
    <property type="entry name" value="CYTOSINE-SPECIFIC METHYLTRANSFERASE"/>
    <property type="match status" value="1"/>
</dbReference>
<proteinExistence type="inferred from homology"/>
<dbReference type="InterPro" id="IPR050390">
    <property type="entry name" value="C5-Methyltransferase"/>
</dbReference>
<name>F1YPS2_9ACTN</name>
<comment type="similarity">
    <text evidence="6">Belongs to the class I-like SAM-binding methyltransferase superfamily. C5-methyltransferase family.</text>
</comment>
<dbReference type="GO" id="GO:0003677">
    <property type="term" value="F:DNA binding"/>
    <property type="evidence" value="ECO:0007669"/>
    <property type="project" value="TreeGrafter"/>
</dbReference>
<evidence type="ECO:0000256" key="5">
    <source>
        <dbReference type="ARBA" id="ARBA00022747"/>
    </source>
</evidence>
<keyword evidence="5" id="KW-0680">Restriction system</keyword>
<reference evidence="8 9" key="1">
    <citation type="journal article" date="2011" name="J. Bacteriol.">
        <title>Draft Genome Sequence of Gordonia neofelifaecis NRRL B-59395, a Cholesterol-Degrading Actinomycete.</title>
        <authorList>
            <person name="Ge F."/>
            <person name="Li W."/>
            <person name="Chen G."/>
            <person name="Liu Y."/>
            <person name="Zhang G."/>
            <person name="Yong B."/>
            <person name="Wang Q."/>
            <person name="Wang N."/>
            <person name="Huang Z."/>
            <person name="Li W."/>
            <person name="Wang J."/>
            <person name="Wu C."/>
            <person name="Xie Q."/>
            <person name="Liu G."/>
        </authorList>
    </citation>
    <scope>NUCLEOTIDE SEQUENCE [LARGE SCALE GENOMIC DNA]</scope>
    <source>
        <strain evidence="8 9">NRRL B-59395</strain>
    </source>
</reference>
<dbReference type="GO" id="GO:0003886">
    <property type="term" value="F:DNA (cytosine-5-)-methyltransferase activity"/>
    <property type="evidence" value="ECO:0007669"/>
    <property type="project" value="UniProtKB-EC"/>
</dbReference>
<dbReference type="SUPFAM" id="SSF53335">
    <property type="entry name" value="S-adenosyl-L-methionine-dependent methyltransferases"/>
    <property type="match status" value="1"/>
</dbReference>
<protein>
    <recommendedName>
        <fullName evidence="1">DNA (cytosine-5-)-methyltransferase</fullName>
        <ecNumber evidence="1">2.1.1.37</ecNumber>
    </recommendedName>
</protein>
<dbReference type="GO" id="GO:0044027">
    <property type="term" value="P:negative regulation of gene expression via chromosomal CpG island methylation"/>
    <property type="evidence" value="ECO:0007669"/>
    <property type="project" value="TreeGrafter"/>
</dbReference>
<gene>
    <name evidence="8" type="ORF">SCNU_19667</name>
</gene>
<keyword evidence="2 6" id="KW-0489">Methyltransferase</keyword>
<dbReference type="STRING" id="644548.SCNU_19667"/>
<evidence type="ECO:0000256" key="6">
    <source>
        <dbReference type="PROSITE-ProRule" id="PRU01016"/>
    </source>
</evidence>
<dbReference type="Pfam" id="PF00145">
    <property type="entry name" value="DNA_methylase"/>
    <property type="match status" value="2"/>
</dbReference>
<dbReference type="PANTHER" id="PTHR10629:SF52">
    <property type="entry name" value="DNA (CYTOSINE-5)-METHYLTRANSFERASE 1"/>
    <property type="match status" value="1"/>
</dbReference>
<dbReference type="InterPro" id="IPR029063">
    <property type="entry name" value="SAM-dependent_MTases_sf"/>
</dbReference>
<feature type="region of interest" description="Disordered" evidence="7">
    <location>
        <begin position="401"/>
        <end position="425"/>
    </location>
</feature>
<comment type="caution">
    <text evidence="8">The sequence shown here is derived from an EMBL/GenBank/DDBJ whole genome shotgun (WGS) entry which is preliminary data.</text>
</comment>
<accession>F1YPS2</accession>
<keyword evidence="3 6" id="KW-0808">Transferase</keyword>
<dbReference type="EC" id="2.1.1.37" evidence="1"/>
<evidence type="ECO:0000256" key="2">
    <source>
        <dbReference type="ARBA" id="ARBA00022603"/>
    </source>
</evidence>
<evidence type="ECO:0000256" key="3">
    <source>
        <dbReference type="ARBA" id="ARBA00022679"/>
    </source>
</evidence>
<dbReference type="Proteomes" id="UP000035065">
    <property type="component" value="Unassembled WGS sequence"/>
</dbReference>
<dbReference type="GO" id="GO:0032259">
    <property type="term" value="P:methylation"/>
    <property type="evidence" value="ECO:0007669"/>
    <property type="project" value="UniProtKB-KW"/>
</dbReference>
<evidence type="ECO:0000256" key="7">
    <source>
        <dbReference type="SAM" id="MobiDB-lite"/>
    </source>
</evidence>
<organism evidence="8 9">
    <name type="scientific">Gordonia neofelifaecis NRRL B-59395</name>
    <dbReference type="NCBI Taxonomy" id="644548"/>
    <lineage>
        <taxon>Bacteria</taxon>
        <taxon>Bacillati</taxon>
        <taxon>Actinomycetota</taxon>
        <taxon>Actinomycetes</taxon>
        <taxon>Mycobacteriales</taxon>
        <taxon>Gordoniaceae</taxon>
        <taxon>Gordonia</taxon>
    </lineage>
</organism>
<sequence>MIVDLFAGPGGLDVAAHWLDVPSIGIEFDENAVETREAAGLSSILGDVTRWRPEDFTDSVNVLTGGPPCQTYTVAGNGHGRRALTRVIALVNMLGAGKTAEVLEQLQRIEAEPDSDARTGLVLQPLIWALAALEAGRPYQAIMLEQVPAVKPVWDAMKVVLESKGYGVDVRILRTEEYGVPQTRRRAVLAARWNVHSSEVTMPAPTHQRYVGTALDAEPTLDFSEGRPQWISMAQALGWDEPFTVVSNYGTGGDPKNRCKRRYDRPAFTVTGKVSRNRVLIDGTNEVRRFGPPEAGRLQTFPGDYPWEGRDISQQIGNAIPPRLGAHVLGWLLGIDVNLDDDFFECRADTWVGPDDDRALQIRAAIARTEVLGESITKVVKCPKRVRRSEDGRIVGVVGGSPTIDEVESEPGHRAGAPVEVGAAS</sequence>
<dbReference type="AlphaFoldDB" id="F1YPS2"/>
<dbReference type="InterPro" id="IPR001525">
    <property type="entry name" value="C5_MeTfrase"/>
</dbReference>
<dbReference type="PRINTS" id="PR00105">
    <property type="entry name" value="C5METTRFRASE"/>
</dbReference>
<evidence type="ECO:0000313" key="8">
    <source>
        <dbReference type="EMBL" id="EGD53292.1"/>
    </source>
</evidence>
<dbReference type="PROSITE" id="PS51679">
    <property type="entry name" value="SAM_MT_C5"/>
    <property type="match status" value="1"/>
</dbReference>
<dbReference type="EMBL" id="AEUD01000028">
    <property type="protein sequence ID" value="EGD53292.1"/>
    <property type="molecule type" value="Genomic_DNA"/>
</dbReference>
<feature type="active site" evidence="6">
    <location>
        <position position="69"/>
    </location>
</feature>
<dbReference type="Gene3D" id="3.90.120.10">
    <property type="entry name" value="DNA Methylase, subunit A, domain 2"/>
    <property type="match status" value="1"/>
</dbReference>
<dbReference type="eggNOG" id="COG0270">
    <property type="taxonomic scope" value="Bacteria"/>
</dbReference>
<keyword evidence="9" id="KW-1185">Reference proteome</keyword>
<keyword evidence="4 6" id="KW-0949">S-adenosyl-L-methionine</keyword>